<evidence type="ECO:0000313" key="2">
    <source>
        <dbReference type="Proteomes" id="UP000326396"/>
    </source>
</evidence>
<dbReference type="InterPro" id="IPR044716">
    <property type="entry name" value="LEUNIG-like"/>
</dbReference>
<dbReference type="OrthoDB" id="47802at2759"/>
<organism evidence="1 2">
    <name type="scientific">Mikania micrantha</name>
    <name type="common">bitter vine</name>
    <dbReference type="NCBI Taxonomy" id="192012"/>
    <lineage>
        <taxon>Eukaryota</taxon>
        <taxon>Viridiplantae</taxon>
        <taxon>Streptophyta</taxon>
        <taxon>Embryophyta</taxon>
        <taxon>Tracheophyta</taxon>
        <taxon>Spermatophyta</taxon>
        <taxon>Magnoliopsida</taxon>
        <taxon>eudicotyledons</taxon>
        <taxon>Gunneridae</taxon>
        <taxon>Pentapetalae</taxon>
        <taxon>asterids</taxon>
        <taxon>campanulids</taxon>
        <taxon>Asterales</taxon>
        <taxon>Asteraceae</taxon>
        <taxon>Asteroideae</taxon>
        <taxon>Heliantheae alliance</taxon>
        <taxon>Eupatorieae</taxon>
        <taxon>Mikania</taxon>
    </lineage>
</organism>
<protein>
    <submittedName>
        <fullName evidence="1">Uncharacterized protein</fullName>
    </submittedName>
</protein>
<dbReference type="Pfam" id="PF00400">
    <property type="entry name" value="WD40"/>
    <property type="match status" value="1"/>
</dbReference>
<dbReference type="Proteomes" id="UP000326396">
    <property type="component" value="Linkage Group LG2"/>
</dbReference>
<dbReference type="Gene3D" id="2.130.10.10">
    <property type="entry name" value="YVTN repeat-like/Quinoprotein amine dehydrogenase"/>
    <property type="match status" value="1"/>
</dbReference>
<dbReference type="EMBL" id="SZYD01000012">
    <property type="protein sequence ID" value="KAD4584414.1"/>
    <property type="molecule type" value="Genomic_DNA"/>
</dbReference>
<dbReference type="InterPro" id="IPR015943">
    <property type="entry name" value="WD40/YVTN_repeat-like_dom_sf"/>
</dbReference>
<keyword evidence="2" id="KW-1185">Reference proteome</keyword>
<dbReference type="SMART" id="SM00320">
    <property type="entry name" value="WD40"/>
    <property type="match status" value="1"/>
</dbReference>
<comment type="caution">
    <text evidence="1">The sequence shown here is derived from an EMBL/GenBank/DDBJ whole genome shotgun (WGS) entry which is preliminary data.</text>
</comment>
<dbReference type="InterPro" id="IPR001680">
    <property type="entry name" value="WD40_rpt"/>
</dbReference>
<dbReference type="PANTHER" id="PTHR44376">
    <property type="entry name" value="TRANSCRIPTIONAL REGULATOR OF FILAMENTOUS GROWTH FLO8"/>
    <property type="match status" value="1"/>
</dbReference>
<evidence type="ECO:0000313" key="1">
    <source>
        <dbReference type="EMBL" id="KAD4584414.1"/>
    </source>
</evidence>
<dbReference type="AlphaFoldDB" id="A0A5N6N9J9"/>
<dbReference type="SUPFAM" id="SSF50978">
    <property type="entry name" value="WD40 repeat-like"/>
    <property type="match status" value="1"/>
</dbReference>
<proteinExistence type="predicted"/>
<dbReference type="GO" id="GO:0003714">
    <property type="term" value="F:transcription corepressor activity"/>
    <property type="evidence" value="ECO:0007669"/>
    <property type="project" value="InterPro"/>
</dbReference>
<sequence length="202" mass="22828">MKTLLDLRNIRRPSFIGPTIVHGVQWNLLISHLQLLPVIVVFHVSRYPLPYDIRSCCRCIIDLQTSSRDGNRGRDGLWSARFEESGPCINQLRFNSNHDLLAVATGKKIYVLLIELENEMVSVTKEANLEGHAEVVKSICWDIRGRYLASVSRDGARVWASTNDVWKSEYELESGGYPFQICTCGLLLVAAKAEPLGCRIQR</sequence>
<dbReference type="PANTHER" id="PTHR44376:SF8">
    <property type="entry name" value="TRANSCRIPTIONAL COREPRESSOR LEUNIG-LIKE"/>
    <property type="match status" value="1"/>
</dbReference>
<gene>
    <name evidence="1" type="ORF">E3N88_22015</name>
</gene>
<reference evidence="1 2" key="1">
    <citation type="submission" date="2019-05" db="EMBL/GenBank/DDBJ databases">
        <title>Mikania micrantha, genome provides insights into the molecular mechanism of rapid growth.</title>
        <authorList>
            <person name="Liu B."/>
        </authorList>
    </citation>
    <scope>NUCLEOTIDE SEQUENCE [LARGE SCALE GENOMIC DNA]</scope>
    <source>
        <strain evidence="1">NLD-2019</strain>
        <tissue evidence="1">Leaf</tissue>
    </source>
</reference>
<accession>A0A5N6N9J9</accession>
<dbReference type="InterPro" id="IPR036322">
    <property type="entry name" value="WD40_repeat_dom_sf"/>
</dbReference>
<name>A0A5N6N9J9_9ASTR</name>